<gene>
    <name evidence="2" type="ORF">BpHYR1_035072</name>
</gene>
<keyword evidence="3" id="KW-1185">Reference proteome</keyword>
<dbReference type="Proteomes" id="UP000276133">
    <property type="component" value="Unassembled WGS sequence"/>
</dbReference>
<evidence type="ECO:0000313" key="2">
    <source>
        <dbReference type="EMBL" id="RNA41071.1"/>
    </source>
</evidence>
<dbReference type="EMBL" id="REGN01000561">
    <property type="protein sequence ID" value="RNA41071.1"/>
    <property type="molecule type" value="Genomic_DNA"/>
</dbReference>
<keyword evidence="1" id="KW-0175">Coiled coil</keyword>
<evidence type="ECO:0000256" key="1">
    <source>
        <dbReference type="SAM" id="Coils"/>
    </source>
</evidence>
<dbReference type="OrthoDB" id="10227006at2759"/>
<reference evidence="2 3" key="1">
    <citation type="journal article" date="2018" name="Sci. Rep.">
        <title>Genomic signatures of local adaptation to the degree of environmental predictability in rotifers.</title>
        <authorList>
            <person name="Franch-Gras L."/>
            <person name="Hahn C."/>
            <person name="Garcia-Roger E.M."/>
            <person name="Carmona M.J."/>
            <person name="Serra M."/>
            <person name="Gomez A."/>
        </authorList>
    </citation>
    <scope>NUCLEOTIDE SEQUENCE [LARGE SCALE GENOMIC DNA]</scope>
    <source>
        <strain evidence="2">HYR1</strain>
    </source>
</reference>
<accession>A0A3M7SZ37</accession>
<organism evidence="2 3">
    <name type="scientific">Brachionus plicatilis</name>
    <name type="common">Marine rotifer</name>
    <name type="synonym">Brachionus muelleri</name>
    <dbReference type="NCBI Taxonomy" id="10195"/>
    <lineage>
        <taxon>Eukaryota</taxon>
        <taxon>Metazoa</taxon>
        <taxon>Spiralia</taxon>
        <taxon>Gnathifera</taxon>
        <taxon>Rotifera</taxon>
        <taxon>Eurotatoria</taxon>
        <taxon>Monogononta</taxon>
        <taxon>Pseudotrocha</taxon>
        <taxon>Ploima</taxon>
        <taxon>Brachionidae</taxon>
        <taxon>Brachionus</taxon>
    </lineage>
</organism>
<proteinExistence type="predicted"/>
<comment type="caution">
    <text evidence="2">The sequence shown here is derived from an EMBL/GenBank/DDBJ whole genome shotgun (WGS) entry which is preliminary data.</text>
</comment>
<evidence type="ECO:0000313" key="3">
    <source>
        <dbReference type="Proteomes" id="UP000276133"/>
    </source>
</evidence>
<feature type="coiled-coil region" evidence="1">
    <location>
        <begin position="92"/>
        <end position="147"/>
    </location>
</feature>
<protein>
    <submittedName>
        <fullName evidence="2">Uncharacterized protein</fullName>
    </submittedName>
</protein>
<dbReference type="AlphaFoldDB" id="A0A3M7SZ37"/>
<sequence length="154" mass="18240">MPKTAVEKSETKKKDNLELSLFSHNIDSNFANFYSPFVYPYYASFNIFSDCYGPYCSYYTPFVSPIYNSFDLYSFDFCDRNEPSSCIKVTEIKDITDEEKKEEKKIEDESSKLSFGTKLSEEFSFNKEEFDKQVEDIKNEYEKYFLKLNPHIFA</sequence>
<name>A0A3M7SZ37_BRAPC</name>